<dbReference type="RefSeq" id="WP_173780620.1">
    <property type="nucleotide sequence ID" value="NZ_JABSNO010000044.1"/>
</dbReference>
<sequence>MKQPKKILSDHKKVGSKFIPPMMGGYKGWETSFFPVDIQKDIVPEIIWIAYIIDEMGFEKGTDLFYLFVYYIEEIFLRKSLKDFCSLSNYEDFSFLDFQNLRNQINHYYWFDGIRECLKPFNEILPENPLNKLFLEIPKKDNKNIDKLKNILEGLNSKRNKLMVFSLTSAFCVRNNMGKIMITESINLPSPITILDYPDSEDSLRLASFIRAGSYSSFKNPDIIKTNSIWNKEIWNYTNSIEPLQINSIFKNG</sequence>
<evidence type="ECO:0000313" key="1">
    <source>
        <dbReference type="EMBL" id="NRS94090.1"/>
    </source>
</evidence>
<evidence type="ECO:0000313" key="2">
    <source>
        <dbReference type="Proteomes" id="UP000610746"/>
    </source>
</evidence>
<dbReference type="EMBL" id="JABSNO010000044">
    <property type="protein sequence ID" value="NRS94090.1"/>
    <property type="molecule type" value="Genomic_DNA"/>
</dbReference>
<keyword evidence="2" id="KW-1185">Reference proteome</keyword>
<dbReference type="Proteomes" id="UP000610746">
    <property type="component" value="Unassembled WGS sequence"/>
</dbReference>
<accession>A0A8J8GDS5</accession>
<dbReference type="AlphaFoldDB" id="A0A8J8GDS5"/>
<name>A0A8J8GDS5_9FLAO</name>
<protein>
    <submittedName>
        <fullName evidence="1">Uncharacterized protein</fullName>
    </submittedName>
</protein>
<gene>
    <name evidence="1" type="ORF">HNQ03_003190</name>
</gene>
<reference evidence="1" key="1">
    <citation type="submission" date="2020-05" db="EMBL/GenBank/DDBJ databases">
        <title>Genomic Encyclopedia of Type Strains, Phase IV (KMG-V): Genome sequencing to study the core and pangenomes of soil and plant-associated prokaryotes.</title>
        <authorList>
            <person name="Whitman W."/>
        </authorList>
    </citation>
    <scope>NUCLEOTIDE SEQUENCE</scope>
    <source>
        <strain evidence="1">16F</strain>
    </source>
</reference>
<comment type="caution">
    <text evidence="1">The sequence shown here is derived from an EMBL/GenBank/DDBJ whole genome shotgun (WGS) entry which is preliminary data.</text>
</comment>
<proteinExistence type="predicted"/>
<organism evidence="1 2">
    <name type="scientific">Frigoriflavimonas asaccharolytica</name>
    <dbReference type="NCBI Taxonomy" id="2735899"/>
    <lineage>
        <taxon>Bacteria</taxon>
        <taxon>Pseudomonadati</taxon>
        <taxon>Bacteroidota</taxon>
        <taxon>Flavobacteriia</taxon>
        <taxon>Flavobacteriales</taxon>
        <taxon>Weeksellaceae</taxon>
        <taxon>Frigoriflavimonas</taxon>
    </lineage>
</organism>